<dbReference type="AlphaFoldDB" id="A0A9P4M6P6"/>
<feature type="compositionally biased region" description="Polar residues" evidence="2">
    <location>
        <begin position="76"/>
        <end position="99"/>
    </location>
</feature>
<evidence type="ECO:0000313" key="5">
    <source>
        <dbReference type="Proteomes" id="UP000799772"/>
    </source>
</evidence>
<evidence type="ECO:0000256" key="1">
    <source>
        <dbReference type="ARBA" id="ARBA00023242"/>
    </source>
</evidence>
<accession>A0A9P4M6P6</accession>
<reference evidence="4" key="1">
    <citation type="journal article" date="2020" name="Stud. Mycol.">
        <title>101 Dothideomycetes genomes: a test case for predicting lifestyles and emergence of pathogens.</title>
        <authorList>
            <person name="Haridas S."/>
            <person name="Albert R."/>
            <person name="Binder M."/>
            <person name="Bloem J."/>
            <person name="Labutti K."/>
            <person name="Salamov A."/>
            <person name="Andreopoulos B."/>
            <person name="Baker S."/>
            <person name="Barry K."/>
            <person name="Bills G."/>
            <person name="Bluhm B."/>
            <person name="Cannon C."/>
            <person name="Castanera R."/>
            <person name="Culley D."/>
            <person name="Daum C."/>
            <person name="Ezra D."/>
            <person name="Gonzalez J."/>
            <person name="Henrissat B."/>
            <person name="Kuo A."/>
            <person name="Liang C."/>
            <person name="Lipzen A."/>
            <person name="Lutzoni F."/>
            <person name="Magnuson J."/>
            <person name="Mondo S."/>
            <person name="Nolan M."/>
            <person name="Ohm R."/>
            <person name="Pangilinan J."/>
            <person name="Park H.-J."/>
            <person name="Ramirez L."/>
            <person name="Alfaro M."/>
            <person name="Sun H."/>
            <person name="Tritt A."/>
            <person name="Yoshinaga Y."/>
            <person name="Zwiers L.-H."/>
            <person name="Turgeon B."/>
            <person name="Goodwin S."/>
            <person name="Spatafora J."/>
            <person name="Crous P."/>
            <person name="Grigoriev I."/>
        </authorList>
    </citation>
    <scope>NUCLEOTIDE SEQUENCE</scope>
    <source>
        <strain evidence="4">CBS 133067</strain>
    </source>
</reference>
<dbReference type="EMBL" id="ML978125">
    <property type="protein sequence ID" value="KAF2099538.1"/>
    <property type="molecule type" value="Genomic_DNA"/>
</dbReference>
<dbReference type="InterPro" id="IPR007219">
    <property type="entry name" value="XnlR_reg_dom"/>
</dbReference>
<feature type="region of interest" description="Disordered" evidence="2">
    <location>
        <begin position="50"/>
        <end position="106"/>
    </location>
</feature>
<evidence type="ECO:0000313" key="4">
    <source>
        <dbReference type="EMBL" id="KAF2099538.1"/>
    </source>
</evidence>
<organism evidence="4 5">
    <name type="scientific">Rhizodiscina lignyota</name>
    <dbReference type="NCBI Taxonomy" id="1504668"/>
    <lineage>
        <taxon>Eukaryota</taxon>
        <taxon>Fungi</taxon>
        <taxon>Dikarya</taxon>
        <taxon>Ascomycota</taxon>
        <taxon>Pezizomycotina</taxon>
        <taxon>Dothideomycetes</taxon>
        <taxon>Pleosporomycetidae</taxon>
        <taxon>Aulographales</taxon>
        <taxon>Rhizodiscinaceae</taxon>
        <taxon>Rhizodiscina</taxon>
    </lineage>
</organism>
<feature type="domain" description="Xylanolytic transcriptional activator regulatory" evidence="3">
    <location>
        <begin position="186"/>
        <end position="433"/>
    </location>
</feature>
<proteinExistence type="predicted"/>
<name>A0A9P4M6P6_9PEZI</name>
<dbReference type="Pfam" id="PF04082">
    <property type="entry name" value="Fungal_trans"/>
    <property type="match status" value="1"/>
</dbReference>
<protein>
    <recommendedName>
        <fullName evidence="3">Xylanolytic transcriptional activator regulatory domain-containing protein</fullName>
    </recommendedName>
</protein>
<dbReference type="PANTHER" id="PTHR47785">
    <property type="entry name" value="ZN(II)2CYS6 TRANSCRIPTION FACTOR (EUROFUNG)-RELATED-RELATED"/>
    <property type="match status" value="1"/>
</dbReference>
<sequence>MASTTRPLNSFWFLNRFRHTRLDVLENQLHHLENIESLLRDHSAAIKSLQQHQSIATSTTPPHGSKLDTVPAPALSRSSQEENAPSVNTPWDINRSSGIQPPGPETADSFALPPLTIPLGHQTSNSNLLVLPQMRSLLGEFPKEFLFMVEDSRVPSVSAHLMAGPTGTAVPINLPSVQREDGDEYLERFFISVHSFHPIFDQDELYAQYHDIMQRGFKFDIPSALILTVLALGATAPDSPDRSDRLSGAELICAAFRILLSHWAVSFSGDITLSQALVLSALYFTYAVEPLMAWKSIHMASTSIQQILIHAIPPDDAHAQDMIRISWACFLIECDILAEYHQPRSGIEPLVDKMPFPKFSNSSNPETLFFLAEIPARSILNRVHHAVYFTDTISIYTGSFLSVISSTLPPSPNPDVSLLRVCAELNHQLETWYDSLPDVIKPDLAADPVGSRQACLLRLRYWSAKQVIYRPFVIYVTSLAPEQAAVIPPSVLDMCSVCLNSCRFFLQTADHVLSERSSYTYSTAQW</sequence>
<keyword evidence="5" id="KW-1185">Reference proteome</keyword>
<gene>
    <name evidence="4" type="ORF">NA57DRAFT_75038</name>
</gene>
<dbReference type="GO" id="GO:0008270">
    <property type="term" value="F:zinc ion binding"/>
    <property type="evidence" value="ECO:0007669"/>
    <property type="project" value="InterPro"/>
</dbReference>
<comment type="caution">
    <text evidence="4">The sequence shown here is derived from an EMBL/GenBank/DDBJ whole genome shotgun (WGS) entry which is preliminary data.</text>
</comment>
<dbReference type="OrthoDB" id="6133115at2759"/>
<dbReference type="CDD" id="cd12148">
    <property type="entry name" value="fungal_TF_MHR"/>
    <property type="match status" value="1"/>
</dbReference>
<evidence type="ECO:0000259" key="3">
    <source>
        <dbReference type="Pfam" id="PF04082"/>
    </source>
</evidence>
<dbReference type="GO" id="GO:0006351">
    <property type="term" value="P:DNA-templated transcription"/>
    <property type="evidence" value="ECO:0007669"/>
    <property type="project" value="InterPro"/>
</dbReference>
<dbReference type="Proteomes" id="UP000799772">
    <property type="component" value="Unassembled WGS sequence"/>
</dbReference>
<dbReference type="GO" id="GO:0003677">
    <property type="term" value="F:DNA binding"/>
    <property type="evidence" value="ECO:0007669"/>
    <property type="project" value="InterPro"/>
</dbReference>
<feature type="compositionally biased region" description="Polar residues" evidence="2">
    <location>
        <begin position="50"/>
        <end position="62"/>
    </location>
</feature>
<dbReference type="InterPro" id="IPR053181">
    <property type="entry name" value="EcdB-like_regulator"/>
</dbReference>
<evidence type="ECO:0000256" key="2">
    <source>
        <dbReference type="SAM" id="MobiDB-lite"/>
    </source>
</evidence>
<keyword evidence="1" id="KW-0539">Nucleus</keyword>